<evidence type="ECO:0000256" key="1">
    <source>
        <dbReference type="SAM" id="MobiDB-lite"/>
    </source>
</evidence>
<dbReference type="Proteomes" id="UP000481858">
    <property type="component" value="Unassembled WGS sequence"/>
</dbReference>
<sequence length="141" mass="16219">MKASEPQYRRAWDELHRSVASPPSPALSTWRLDEELRATKAELEATRQQVHNFIRNTRAYQQKEMAVHRQELRAQWVLEQLHLIETGPEAADHDLSAIVNKKRKLRDTHDSDNSPPRGQPKGRKREASHSSSVPELKSTPS</sequence>
<proteinExistence type="predicted"/>
<keyword evidence="3" id="KW-1185">Reference proteome</keyword>
<accession>A0A7C8ISH1</accession>
<organism evidence="2 3">
    <name type="scientific">Xylaria multiplex</name>
    <dbReference type="NCBI Taxonomy" id="323545"/>
    <lineage>
        <taxon>Eukaryota</taxon>
        <taxon>Fungi</taxon>
        <taxon>Dikarya</taxon>
        <taxon>Ascomycota</taxon>
        <taxon>Pezizomycotina</taxon>
        <taxon>Sordariomycetes</taxon>
        <taxon>Xylariomycetidae</taxon>
        <taxon>Xylariales</taxon>
        <taxon>Xylariaceae</taxon>
        <taxon>Xylaria</taxon>
    </lineage>
</organism>
<name>A0A7C8ISH1_9PEZI</name>
<comment type="caution">
    <text evidence="2">The sequence shown here is derived from an EMBL/GenBank/DDBJ whole genome shotgun (WGS) entry which is preliminary data.</text>
</comment>
<feature type="compositionally biased region" description="Polar residues" evidence="1">
    <location>
        <begin position="129"/>
        <end position="141"/>
    </location>
</feature>
<evidence type="ECO:0000313" key="2">
    <source>
        <dbReference type="EMBL" id="KAF2962859.1"/>
    </source>
</evidence>
<dbReference type="OrthoDB" id="5419928at2759"/>
<dbReference type="AlphaFoldDB" id="A0A7C8ISH1"/>
<feature type="region of interest" description="Disordered" evidence="1">
    <location>
        <begin position="87"/>
        <end position="141"/>
    </location>
</feature>
<protein>
    <submittedName>
        <fullName evidence="2">Uncharacterized protein</fullName>
    </submittedName>
</protein>
<dbReference type="InParanoid" id="A0A7C8ISH1"/>
<dbReference type="EMBL" id="WUBL01000263">
    <property type="protein sequence ID" value="KAF2962859.1"/>
    <property type="molecule type" value="Genomic_DNA"/>
</dbReference>
<reference evidence="2 3" key="1">
    <citation type="submission" date="2019-12" db="EMBL/GenBank/DDBJ databases">
        <title>Draft genome sequence of the ascomycete Xylaria multiplex DSM 110363.</title>
        <authorList>
            <person name="Buettner E."/>
            <person name="Kellner H."/>
        </authorList>
    </citation>
    <scope>NUCLEOTIDE SEQUENCE [LARGE SCALE GENOMIC DNA]</scope>
    <source>
        <strain evidence="2 3">DSM 110363</strain>
    </source>
</reference>
<gene>
    <name evidence="2" type="ORF">GQX73_g10707</name>
</gene>
<evidence type="ECO:0000313" key="3">
    <source>
        <dbReference type="Proteomes" id="UP000481858"/>
    </source>
</evidence>